<dbReference type="GO" id="GO:0061630">
    <property type="term" value="F:ubiquitin protein ligase activity"/>
    <property type="evidence" value="ECO:0007669"/>
    <property type="project" value="UniProtKB-UniRule"/>
</dbReference>
<evidence type="ECO:0000256" key="3">
    <source>
        <dbReference type="ARBA" id="ARBA00004906"/>
    </source>
</evidence>
<comment type="subunit">
    <text evidence="18">Interacts with E2 UBC2, forming a complex with ubiquitin ligase activity.</text>
</comment>
<comment type="subcellular location">
    <subcellularLocation>
        <location evidence="2 18">Nucleus</location>
    </subcellularLocation>
</comment>
<accession>W6MM13</accession>
<reference evidence="23" key="2">
    <citation type="submission" date="2014-02" db="EMBL/GenBank/DDBJ databases">
        <title>Complete DNA sequence of /Kuraishia capsulata/ illustrates novel genomic features among budding yeasts (/Saccharomycotina/).</title>
        <authorList>
            <person name="Morales L."/>
            <person name="Noel B."/>
            <person name="Porcel B."/>
            <person name="Marcet-Houben M."/>
            <person name="Hullo M-F."/>
            <person name="Sacerdot C."/>
            <person name="Tekaia F."/>
            <person name="Leh-Louis V."/>
            <person name="Despons L."/>
            <person name="Khanna V."/>
            <person name="Aury J-M."/>
            <person name="Barbe V."/>
            <person name="Couloux A."/>
            <person name="Labadie K."/>
            <person name="Pelletier E."/>
            <person name="Souciet J-L."/>
            <person name="Boekhout T."/>
            <person name="Gabaldon T."/>
            <person name="Wincker P."/>
            <person name="Dujon B."/>
        </authorList>
    </citation>
    <scope>NUCLEOTIDE SEQUENCE</scope>
    <source>
        <strain evidence="23">CBS 1993</strain>
    </source>
</reference>
<evidence type="ECO:0000259" key="22">
    <source>
        <dbReference type="PROSITE" id="PS51908"/>
    </source>
</evidence>
<feature type="region of interest" description="Disordered" evidence="19">
    <location>
        <begin position="367"/>
        <end position="387"/>
    </location>
</feature>
<comment type="pathway">
    <text evidence="3 18">Protein modification; protein ubiquitination.</text>
</comment>
<feature type="domain" description="UBZ4-type" evidence="22">
    <location>
        <begin position="164"/>
        <end position="192"/>
    </location>
</feature>
<name>W6MM13_9ASCO</name>
<dbReference type="SMART" id="SM00184">
    <property type="entry name" value="RING"/>
    <property type="match status" value="1"/>
</dbReference>
<evidence type="ECO:0000259" key="20">
    <source>
        <dbReference type="PROSITE" id="PS50089"/>
    </source>
</evidence>
<protein>
    <recommendedName>
        <fullName evidence="6 18">Postreplication repair E3 ubiquitin-protein ligase RAD18</fullName>
        <ecNumber evidence="5 18">2.3.2.27</ecNumber>
    </recommendedName>
    <alternativeName>
        <fullName evidence="18">RING-type E3 ubiquitin transferase RAD18</fullName>
    </alternativeName>
</protein>
<feature type="region of interest" description="Disordered" evidence="19">
    <location>
        <begin position="113"/>
        <end position="137"/>
    </location>
</feature>
<keyword evidence="10 16" id="KW-0863">Zinc-finger</keyword>
<dbReference type="InterPro" id="IPR039577">
    <property type="entry name" value="Rad18"/>
</dbReference>
<keyword evidence="11 18" id="KW-0833">Ubl conjugation pathway</keyword>
<evidence type="ECO:0000256" key="11">
    <source>
        <dbReference type="ARBA" id="ARBA00022786"/>
    </source>
</evidence>
<dbReference type="PROSITE" id="PS50089">
    <property type="entry name" value="ZF_RING_2"/>
    <property type="match status" value="1"/>
</dbReference>
<comment type="similarity">
    <text evidence="4 18">Belongs to the RAD18 family.</text>
</comment>
<dbReference type="SMART" id="SM00734">
    <property type="entry name" value="ZnF_Rad18"/>
    <property type="match status" value="1"/>
</dbReference>
<keyword evidence="12 18" id="KW-0862">Zinc</keyword>
<dbReference type="Pfam" id="PF13923">
    <property type="entry name" value="zf-C3HC4_2"/>
    <property type="match status" value="1"/>
</dbReference>
<dbReference type="GO" id="GO:0006281">
    <property type="term" value="P:DNA repair"/>
    <property type="evidence" value="ECO:0007669"/>
    <property type="project" value="UniProtKB-KW"/>
</dbReference>
<dbReference type="PROSITE" id="PS51908">
    <property type="entry name" value="ZF_UBZ4"/>
    <property type="match status" value="1"/>
</dbReference>
<evidence type="ECO:0000256" key="19">
    <source>
        <dbReference type="SAM" id="MobiDB-lite"/>
    </source>
</evidence>
<evidence type="ECO:0000256" key="7">
    <source>
        <dbReference type="ARBA" id="ARBA00022679"/>
    </source>
</evidence>
<dbReference type="GO" id="GO:0008270">
    <property type="term" value="F:zinc ion binding"/>
    <property type="evidence" value="ECO:0007669"/>
    <property type="project" value="UniProtKB-KW"/>
</dbReference>
<dbReference type="AlphaFoldDB" id="W6MM13"/>
<feature type="domain" description="RING-type" evidence="20">
    <location>
        <begin position="34"/>
        <end position="72"/>
    </location>
</feature>
<feature type="compositionally biased region" description="Low complexity" evidence="19">
    <location>
        <begin position="118"/>
        <end position="137"/>
    </location>
</feature>
<evidence type="ECO:0000256" key="1">
    <source>
        <dbReference type="ARBA" id="ARBA00000900"/>
    </source>
</evidence>
<evidence type="ECO:0000256" key="4">
    <source>
        <dbReference type="ARBA" id="ARBA00009506"/>
    </source>
</evidence>
<feature type="region of interest" description="Disordered" evidence="19">
    <location>
        <begin position="186"/>
        <end position="224"/>
    </location>
</feature>
<evidence type="ECO:0000259" key="21">
    <source>
        <dbReference type="PROSITE" id="PS50800"/>
    </source>
</evidence>
<dbReference type="InterPro" id="IPR004580">
    <property type="entry name" value="Rad18_fungi"/>
</dbReference>
<dbReference type="GO" id="GO:0097505">
    <property type="term" value="C:Rad6-Rad18 complex"/>
    <property type="evidence" value="ECO:0007669"/>
    <property type="project" value="TreeGrafter"/>
</dbReference>
<keyword evidence="8 18" id="KW-0479">Metal-binding</keyword>
<feature type="compositionally biased region" description="Polar residues" evidence="19">
    <location>
        <begin position="190"/>
        <end position="207"/>
    </location>
</feature>
<keyword evidence="13 18" id="KW-0238">DNA-binding</keyword>
<dbReference type="HOGENOM" id="CLU_028491_2_0_1"/>
<evidence type="ECO:0000256" key="2">
    <source>
        <dbReference type="ARBA" id="ARBA00004123"/>
    </source>
</evidence>
<evidence type="ECO:0000313" key="24">
    <source>
        <dbReference type="Proteomes" id="UP000019384"/>
    </source>
</evidence>
<dbReference type="PANTHER" id="PTHR14134">
    <property type="entry name" value="E3 UBIQUITIN-PROTEIN LIGASE RAD18"/>
    <property type="match status" value="1"/>
</dbReference>
<reference evidence="23" key="1">
    <citation type="submission" date="2013-12" db="EMBL/GenBank/DDBJ databases">
        <authorList>
            <person name="Genoscope - CEA"/>
        </authorList>
    </citation>
    <scope>NUCLEOTIDE SEQUENCE</scope>
    <source>
        <strain evidence="23">CBS 1993</strain>
    </source>
</reference>
<organism evidence="23 24">
    <name type="scientific">Kuraishia capsulata CBS 1993</name>
    <dbReference type="NCBI Taxonomy" id="1382522"/>
    <lineage>
        <taxon>Eukaryota</taxon>
        <taxon>Fungi</taxon>
        <taxon>Dikarya</taxon>
        <taxon>Ascomycota</taxon>
        <taxon>Saccharomycotina</taxon>
        <taxon>Pichiomycetes</taxon>
        <taxon>Pichiales</taxon>
        <taxon>Pichiaceae</taxon>
        <taxon>Kuraishia</taxon>
    </lineage>
</organism>
<evidence type="ECO:0000256" key="10">
    <source>
        <dbReference type="ARBA" id="ARBA00022771"/>
    </source>
</evidence>
<dbReference type="RefSeq" id="XP_022459529.1">
    <property type="nucleotide sequence ID" value="XM_022601936.1"/>
</dbReference>
<dbReference type="InterPro" id="IPR003034">
    <property type="entry name" value="SAP_dom"/>
</dbReference>
<dbReference type="STRING" id="1382522.W6MM13"/>
<proteinExistence type="inferred from homology"/>
<dbReference type="InterPro" id="IPR013083">
    <property type="entry name" value="Znf_RING/FYVE/PHD"/>
</dbReference>
<dbReference type="FunFam" id="3.30.40.10:FF:000172">
    <property type="entry name" value="E3 ubiquitin-protein ligase RAD18"/>
    <property type="match status" value="1"/>
</dbReference>
<keyword evidence="14 17" id="KW-0234">DNA repair</keyword>
<gene>
    <name evidence="23" type="ORF">KUCA_T00003514001</name>
</gene>
<keyword evidence="24" id="KW-1185">Reference proteome</keyword>
<dbReference type="GeneID" id="34520917"/>
<evidence type="ECO:0000256" key="17">
    <source>
        <dbReference type="PROSITE-ProRule" id="PRU01256"/>
    </source>
</evidence>
<feature type="domain" description="SAP" evidence="21">
    <location>
        <begin position="258"/>
        <end position="292"/>
    </location>
</feature>
<dbReference type="EMBL" id="HG793128">
    <property type="protein sequence ID" value="CDK27536.1"/>
    <property type="molecule type" value="Genomic_DNA"/>
</dbReference>
<evidence type="ECO:0000256" key="8">
    <source>
        <dbReference type="ARBA" id="ARBA00022723"/>
    </source>
</evidence>
<dbReference type="Gene3D" id="3.30.40.10">
    <property type="entry name" value="Zinc/RING finger domain, C3HC4 (zinc finger)"/>
    <property type="match status" value="1"/>
</dbReference>
<comment type="catalytic activity">
    <reaction evidence="1 18">
        <text>S-ubiquitinyl-[E2 ubiquitin-conjugating enzyme]-L-cysteine + [acceptor protein]-L-lysine = [E2 ubiquitin-conjugating enzyme]-L-cysteine + N(6)-ubiquitinyl-[acceptor protein]-L-lysine.</text>
        <dbReference type="EC" id="2.3.2.27"/>
    </reaction>
</comment>
<dbReference type="InterPro" id="IPR001841">
    <property type="entry name" value="Znf_RING"/>
</dbReference>
<sequence length="406" mass="46378">MGSVQESMQNTSDPSEWLQTQLPPIYQLDSMLRCHICKDLMKAPVITGCDHCFCSACIRRALSTKAQCPLCQDEQYETQLRKVLLLDETIAWFSKWRSELLEKVKLVQPTETVDMSKTDSSGATSSQSRSVSSSVPSDKPITQYFYKSRKGEQQKAKAKVSAELVECPICSDFMTLEELQGSHIDECLSDPSTEPKPTNTPAFSSGFFTAPSPKQSPRKQQQRMPLVAPKTYKFDMDKPHQTQASGYANLSRMPKLDFNSLSTTKLRERLNTWAIPVSGSRRQMERRYNEYMILYNANLDSRNPVPVKVLLNKLWQWDALQNGTPEDTELDAEAKKDSREARMERKRWRKEHRNDYADLIQRARENAKKVKTTEDYSDNTIGESNGDLKATEVEEVEEEPLFVDGT</sequence>
<dbReference type="GO" id="GO:0006301">
    <property type="term" value="P:DNA damage tolerance"/>
    <property type="evidence" value="ECO:0007669"/>
    <property type="project" value="InterPro"/>
</dbReference>
<dbReference type="OrthoDB" id="9049620at2759"/>
<evidence type="ECO:0000256" key="14">
    <source>
        <dbReference type="ARBA" id="ARBA00023204"/>
    </source>
</evidence>
<evidence type="ECO:0000256" key="16">
    <source>
        <dbReference type="PROSITE-ProRule" id="PRU00175"/>
    </source>
</evidence>
<evidence type="ECO:0000313" key="23">
    <source>
        <dbReference type="EMBL" id="CDK27536.1"/>
    </source>
</evidence>
<dbReference type="PANTHER" id="PTHR14134:SF2">
    <property type="entry name" value="E3 UBIQUITIN-PROTEIN LIGASE RAD18"/>
    <property type="match status" value="1"/>
</dbReference>
<dbReference type="InterPro" id="IPR006642">
    <property type="entry name" value="Rad18_UBZ4"/>
</dbReference>
<dbReference type="PROSITE" id="PS50800">
    <property type="entry name" value="SAP"/>
    <property type="match status" value="1"/>
</dbReference>
<keyword evidence="15 18" id="KW-0539">Nucleus</keyword>
<dbReference type="UniPathway" id="UPA00143"/>
<evidence type="ECO:0000256" key="6">
    <source>
        <dbReference type="ARBA" id="ARBA00015551"/>
    </source>
</evidence>
<comment type="function">
    <text evidence="18">E3 RING-finger protein, member of the UBC2/RAD6 epistasis group. Associates to the E2 ubiquitin conjugating enzyme UBC2/RAD6 to form the UBC2-RAD18 ubiquitin ligase complex involved in postreplicative repair (PRR) of damaged DNA.</text>
</comment>
<dbReference type="NCBIfam" id="TIGR00599">
    <property type="entry name" value="rad18"/>
    <property type="match status" value="1"/>
</dbReference>
<evidence type="ECO:0000256" key="13">
    <source>
        <dbReference type="ARBA" id="ARBA00023125"/>
    </source>
</evidence>
<dbReference type="SUPFAM" id="SSF57850">
    <property type="entry name" value="RING/U-box"/>
    <property type="match status" value="1"/>
</dbReference>
<evidence type="ECO:0000256" key="9">
    <source>
        <dbReference type="ARBA" id="ARBA00022763"/>
    </source>
</evidence>
<dbReference type="Proteomes" id="UP000019384">
    <property type="component" value="Unassembled WGS sequence"/>
</dbReference>
<dbReference type="GO" id="GO:0003697">
    <property type="term" value="F:single-stranded DNA binding"/>
    <property type="evidence" value="ECO:0007669"/>
    <property type="project" value="UniProtKB-UniRule"/>
</dbReference>
<dbReference type="EC" id="2.3.2.27" evidence="5 18"/>
<evidence type="ECO:0000256" key="15">
    <source>
        <dbReference type="ARBA" id="ARBA00023242"/>
    </source>
</evidence>
<dbReference type="Gene3D" id="3.30.160.60">
    <property type="entry name" value="Classic Zinc Finger"/>
    <property type="match status" value="1"/>
</dbReference>
<keyword evidence="7 18" id="KW-0808">Transferase</keyword>
<keyword evidence="9 17" id="KW-0227">DNA damage</keyword>
<dbReference type="GO" id="GO:0006513">
    <property type="term" value="P:protein monoubiquitination"/>
    <property type="evidence" value="ECO:0007669"/>
    <property type="project" value="InterPro"/>
</dbReference>
<evidence type="ECO:0000256" key="18">
    <source>
        <dbReference type="RuleBase" id="RU368093"/>
    </source>
</evidence>
<evidence type="ECO:0000256" key="12">
    <source>
        <dbReference type="ARBA" id="ARBA00022833"/>
    </source>
</evidence>
<dbReference type="InterPro" id="IPR017907">
    <property type="entry name" value="Znf_RING_CS"/>
</dbReference>
<dbReference type="PROSITE" id="PS00518">
    <property type="entry name" value="ZF_RING_1"/>
    <property type="match status" value="1"/>
</dbReference>
<evidence type="ECO:0000256" key="5">
    <source>
        <dbReference type="ARBA" id="ARBA00012483"/>
    </source>
</evidence>
<dbReference type="GO" id="GO:0005634">
    <property type="term" value="C:nucleus"/>
    <property type="evidence" value="ECO:0007669"/>
    <property type="project" value="UniProtKB-SubCell"/>
</dbReference>